<dbReference type="Gene3D" id="3.40.1190.20">
    <property type="match status" value="1"/>
</dbReference>
<evidence type="ECO:0000259" key="1">
    <source>
        <dbReference type="Pfam" id="PF00294"/>
    </source>
</evidence>
<dbReference type="InterPro" id="IPR052562">
    <property type="entry name" value="Ketohexokinase-related"/>
</dbReference>
<dbReference type="eggNOG" id="COG0524">
    <property type="taxonomic scope" value="Bacteria"/>
</dbReference>
<evidence type="ECO:0000313" key="2">
    <source>
        <dbReference type="EMBL" id="AFL74389.1"/>
    </source>
</evidence>
<dbReference type="STRING" id="765911.Thivi_2448"/>
<organism evidence="2 3">
    <name type="scientific">Thiocystis violascens (strain ATCC 17096 / DSM 198 / 6111)</name>
    <name type="common">Chromatium violascens</name>
    <dbReference type="NCBI Taxonomy" id="765911"/>
    <lineage>
        <taxon>Bacteria</taxon>
        <taxon>Pseudomonadati</taxon>
        <taxon>Pseudomonadota</taxon>
        <taxon>Gammaproteobacteria</taxon>
        <taxon>Chromatiales</taxon>
        <taxon>Chromatiaceae</taxon>
        <taxon>Thiocystis</taxon>
    </lineage>
</organism>
<dbReference type="PANTHER" id="PTHR42774">
    <property type="entry name" value="PHOSPHOTRANSFERASE SYSTEM TRANSPORT PROTEIN"/>
    <property type="match status" value="1"/>
</dbReference>
<dbReference type="HOGENOM" id="CLU_1618256_0_0_6"/>
<keyword evidence="3" id="KW-1185">Reference proteome</keyword>
<dbReference type="PANTHER" id="PTHR42774:SF3">
    <property type="entry name" value="KETOHEXOKINASE"/>
    <property type="match status" value="1"/>
</dbReference>
<gene>
    <name evidence="2" type="ordered locus">Thivi_2448</name>
</gene>
<proteinExistence type="predicted"/>
<protein>
    <submittedName>
        <fullName evidence="2">Sugar kinase, ribokinase</fullName>
    </submittedName>
</protein>
<dbReference type="EMBL" id="CP003154">
    <property type="protein sequence ID" value="AFL74389.1"/>
    <property type="molecule type" value="Genomic_DNA"/>
</dbReference>
<reference evidence="2 3" key="1">
    <citation type="submission" date="2012-06" db="EMBL/GenBank/DDBJ databases">
        <title>Complete sequence of Thiocystis violascens DSM 198.</title>
        <authorList>
            <consortium name="US DOE Joint Genome Institute"/>
            <person name="Lucas S."/>
            <person name="Han J."/>
            <person name="Lapidus A."/>
            <person name="Cheng J.-F."/>
            <person name="Goodwin L."/>
            <person name="Pitluck S."/>
            <person name="Peters L."/>
            <person name="Ovchinnikova G."/>
            <person name="Teshima H."/>
            <person name="Detter J.C."/>
            <person name="Han C."/>
            <person name="Tapia R."/>
            <person name="Land M."/>
            <person name="Hauser L."/>
            <person name="Kyrpides N."/>
            <person name="Ivanova N."/>
            <person name="Pagani I."/>
            <person name="Vogl K."/>
            <person name="Liu Z."/>
            <person name="Frigaard N.-U."/>
            <person name="Bryant D."/>
            <person name="Woyke T."/>
        </authorList>
    </citation>
    <scope>NUCLEOTIDE SEQUENCE [LARGE SCALE GENOMIC DNA]</scope>
    <source>
        <strain evidence="3">ATCC 17096 / DSM 198 / 6111</strain>
    </source>
</reference>
<keyword evidence="2" id="KW-0808">Transferase</keyword>
<dbReference type="AlphaFoldDB" id="I3YBM1"/>
<dbReference type="KEGG" id="tvi:Thivi_2448"/>
<dbReference type="InterPro" id="IPR029056">
    <property type="entry name" value="Ribokinase-like"/>
</dbReference>
<dbReference type="GO" id="GO:0016301">
    <property type="term" value="F:kinase activity"/>
    <property type="evidence" value="ECO:0007669"/>
    <property type="project" value="UniProtKB-KW"/>
</dbReference>
<keyword evidence="2" id="KW-0418">Kinase</keyword>
<dbReference type="Pfam" id="PF00294">
    <property type="entry name" value="PfkB"/>
    <property type="match status" value="1"/>
</dbReference>
<dbReference type="InterPro" id="IPR011611">
    <property type="entry name" value="PfkB_dom"/>
</dbReference>
<accession>I3YBM1</accession>
<dbReference type="Proteomes" id="UP000006062">
    <property type="component" value="Chromosome"/>
</dbReference>
<dbReference type="SUPFAM" id="SSF53613">
    <property type="entry name" value="Ribokinase-like"/>
    <property type="match status" value="1"/>
</dbReference>
<feature type="domain" description="Carbohydrate kinase PfkB" evidence="1">
    <location>
        <begin position="16"/>
        <end position="114"/>
    </location>
</feature>
<evidence type="ECO:0000313" key="3">
    <source>
        <dbReference type="Proteomes" id="UP000006062"/>
    </source>
</evidence>
<sequence>MSDTPPIRPPTAARRILGVGIATLDLINEVDAYPAEDAEIRALSQRRARGGNVTNSLSLLAQFGHRCRWAGTLADDPASAAILADLACHGVDASQAVRVRNAVTPTSYIALSRARNGSSTRSAPETASTPVSSTVCCAGFRPARRSPAPSVSPVTNVVDTAWMG</sequence>
<name>I3YBM1_THIV6</name>